<organism evidence="1">
    <name type="scientific">Siphoviridae sp. ctjfQ5</name>
    <dbReference type="NCBI Taxonomy" id="2823594"/>
    <lineage>
        <taxon>Viruses</taxon>
        <taxon>Duplodnaviria</taxon>
        <taxon>Heunggongvirae</taxon>
        <taxon>Uroviricota</taxon>
        <taxon>Caudoviricetes</taxon>
    </lineage>
</organism>
<accession>A0A8S5L8J6</accession>
<proteinExistence type="predicted"/>
<name>A0A8S5L8J6_9CAUD</name>
<reference evidence="1" key="1">
    <citation type="journal article" date="2021" name="Proc. Natl. Acad. Sci. U.S.A.">
        <title>A Catalog of Tens of Thousands of Viruses from Human Metagenomes Reveals Hidden Associations with Chronic Diseases.</title>
        <authorList>
            <person name="Tisza M.J."/>
            <person name="Buck C.B."/>
        </authorList>
    </citation>
    <scope>NUCLEOTIDE SEQUENCE</scope>
    <source>
        <strain evidence="1">CtjfQ5</strain>
    </source>
</reference>
<evidence type="ECO:0000313" key="1">
    <source>
        <dbReference type="EMBL" id="DAD66251.1"/>
    </source>
</evidence>
<dbReference type="EMBL" id="BK014655">
    <property type="protein sequence ID" value="DAD66251.1"/>
    <property type="molecule type" value="Genomic_DNA"/>
</dbReference>
<sequence>MEYVFGTQEDIEVLKIKSDAHTDLTGFQQIERVYPDQTIIDCFRIVRKIDSQEDDEENCYDWYEIDRHYRYSDPVVAVAKAEAIWNEMAAAYQEGVETA</sequence>
<protein>
    <submittedName>
        <fullName evidence="1">Uncharacterized protein</fullName>
    </submittedName>
</protein>